<evidence type="ECO:0000313" key="2">
    <source>
        <dbReference type="Proteomes" id="UP000530038"/>
    </source>
</evidence>
<comment type="caution">
    <text evidence="1">The sequence shown here is derived from an EMBL/GenBank/DDBJ whole genome shotgun (WGS) entry which is preliminary data.</text>
</comment>
<reference evidence="1 2" key="1">
    <citation type="submission" date="2020-07" db="EMBL/GenBank/DDBJ databases">
        <title>Characterization of Pectobacterium aroidearum strains causing soft rot on Amorphophallus konjac.</title>
        <authorList>
            <person name="Xie H."/>
        </authorList>
    </citation>
    <scope>NUCLEOTIDE SEQUENCE [LARGE SCALE GENOMIC DNA]</scope>
    <source>
        <strain evidence="1 2">MY10</strain>
    </source>
</reference>
<name>A0ABR5ZJG6_9GAMM</name>
<protein>
    <submittedName>
        <fullName evidence="1">Host cell division inhibitor Icd-like protein</fullName>
    </submittedName>
</protein>
<proteinExistence type="predicted"/>
<evidence type="ECO:0000313" key="1">
    <source>
        <dbReference type="EMBL" id="MBA5234732.1"/>
    </source>
</evidence>
<sequence length="54" mass="6365">MYQFKFAAICRTDRKNHIYRLSAIADCEHDARRLLAARYVLFFQARIPVTVYAA</sequence>
<dbReference type="Proteomes" id="UP000530038">
    <property type="component" value="Unassembled WGS sequence"/>
</dbReference>
<dbReference type="NCBIfam" id="NF033153">
    <property type="entry name" value="phage_ICD_like"/>
    <property type="match status" value="1"/>
</dbReference>
<gene>
    <name evidence="1" type="ORF">H2Y56_21875</name>
</gene>
<organism evidence="1 2">
    <name type="scientific">Pectobacterium aroidearum</name>
    <dbReference type="NCBI Taxonomy" id="1201031"/>
    <lineage>
        <taxon>Bacteria</taxon>
        <taxon>Pseudomonadati</taxon>
        <taxon>Pseudomonadota</taxon>
        <taxon>Gammaproteobacteria</taxon>
        <taxon>Enterobacterales</taxon>
        <taxon>Pectobacteriaceae</taxon>
        <taxon>Pectobacterium</taxon>
    </lineage>
</organism>
<keyword evidence="2" id="KW-1185">Reference proteome</keyword>
<accession>A0ABR5ZJG6</accession>
<dbReference type="RefSeq" id="WP_181838311.1">
    <property type="nucleotide sequence ID" value="NZ_JACERK010000017.1"/>
</dbReference>
<dbReference type="EMBL" id="JACERK010000017">
    <property type="protein sequence ID" value="MBA5234732.1"/>
    <property type="molecule type" value="Genomic_DNA"/>
</dbReference>